<dbReference type="EMBL" id="VAUP01000035">
    <property type="protein sequence ID" value="TLX41820.1"/>
    <property type="molecule type" value="Genomic_DNA"/>
</dbReference>
<dbReference type="Pfam" id="PF03591">
    <property type="entry name" value="AzlC"/>
    <property type="match status" value="1"/>
</dbReference>
<feature type="transmembrane region" description="Helical" evidence="8">
    <location>
        <begin position="47"/>
        <end position="66"/>
    </location>
</feature>
<dbReference type="PANTHER" id="PTHR34979:SF1">
    <property type="entry name" value="INNER MEMBRANE PROTEIN YGAZ"/>
    <property type="match status" value="1"/>
</dbReference>
<comment type="similarity">
    <text evidence="2">Belongs to the AzlC family.</text>
</comment>
<feature type="transmembrane region" description="Helical" evidence="8">
    <location>
        <begin position="22"/>
        <end position="40"/>
    </location>
</feature>
<evidence type="ECO:0000313" key="10">
    <source>
        <dbReference type="Proteomes" id="UP000305131"/>
    </source>
</evidence>
<name>A0A6C1KCB2_XANAU</name>
<comment type="caution">
    <text evidence="9">The sequence shown here is derived from an EMBL/GenBank/DDBJ whole genome shotgun (WGS) entry which is preliminary data.</text>
</comment>
<evidence type="ECO:0000256" key="3">
    <source>
        <dbReference type="ARBA" id="ARBA00022448"/>
    </source>
</evidence>
<feature type="transmembrane region" description="Helical" evidence="8">
    <location>
        <begin position="72"/>
        <end position="90"/>
    </location>
</feature>
<evidence type="ECO:0000256" key="8">
    <source>
        <dbReference type="SAM" id="Phobius"/>
    </source>
</evidence>
<dbReference type="GO" id="GO:0005886">
    <property type="term" value="C:plasma membrane"/>
    <property type="evidence" value="ECO:0007669"/>
    <property type="project" value="UniProtKB-SubCell"/>
</dbReference>
<dbReference type="Proteomes" id="UP000305131">
    <property type="component" value="Unassembled WGS sequence"/>
</dbReference>
<gene>
    <name evidence="9" type="ORF">FBQ73_17035</name>
</gene>
<dbReference type="RefSeq" id="WP_138400685.1">
    <property type="nucleotide sequence ID" value="NZ_JBAFVI010000005.1"/>
</dbReference>
<evidence type="ECO:0000313" key="9">
    <source>
        <dbReference type="EMBL" id="TLX41820.1"/>
    </source>
</evidence>
<evidence type="ECO:0000256" key="5">
    <source>
        <dbReference type="ARBA" id="ARBA00022692"/>
    </source>
</evidence>
<keyword evidence="5 8" id="KW-0812">Transmembrane</keyword>
<keyword evidence="7 8" id="KW-0472">Membrane</keyword>
<dbReference type="InterPro" id="IPR011606">
    <property type="entry name" value="Brnchd-chn_aa_trnsp_permease"/>
</dbReference>
<keyword evidence="6 8" id="KW-1133">Transmembrane helix</keyword>
<sequence length="236" mass="25021">MTKPPPVPLTLHGMLHGARETLPLMPGLAAFGMAFGAASVQKGFSMLEAVLSSGLVFAGLAQMVALEGWREQWTPAALLALGLLTMTVNMRHVLMGASMRPWLWSMPAWKTYPSLLLMADNNWAAAMRYHQEGGNDAGYFVGSGLVTWVLWVVSTAAGHAIGGGIPDPKAVGIDLVVPAFFVAMLLPNWKGRREAVGWGVAAAVSIAVSFVLAGWWFIVIGALAGAFAGGFTDDER</sequence>
<comment type="subcellular location">
    <subcellularLocation>
        <location evidence="1">Cell membrane</location>
        <topology evidence="1">Multi-pass membrane protein</topology>
    </subcellularLocation>
</comment>
<keyword evidence="4" id="KW-1003">Cell membrane</keyword>
<dbReference type="AlphaFoldDB" id="A0A6C1KCB2"/>
<accession>A0A6C1KCB2</accession>
<feature type="transmembrane region" description="Helical" evidence="8">
    <location>
        <begin position="170"/>
        <end position="189"/>
    </location>
</feature>
<feature type="transmembrane region" description="Helical" evidence="8">
    <location>
        <begin position="195"/>
        <end position="228"/>
    </location>
</feature>
<evidence type="ECO:0000256" key="6">
    <source>
        <dbReference type="ARBA" id="ARBA00022989"/>
    </source>
</evidence>
<keyword evidence="3" id="KW-0813">Transport</keyword>
<organism evidence="9 10">
    <name type="scientific">Xanthobacter autotrophicus</name>
    <dbReference type="NCBI Taxonomy" id="280"/>
    <lineage>
        <taxon>Bacteria</taxon>
        <taxon>Pseudomonadati</taxon>
        <taxon>Pseudomonadota</taxon>
        <taxon>Alphaproteobacteria</taxon>
        <taxon>Hyphomicrobiales</taxon>
        <taxon>Xanthobacteraceae</taxon>
        <taxon>Xanthobacter</taxon>
    </lineage>
</organism>
<dbReference type="GeneID" id="95775159"/>
<proteinExistence type="inferred from homology"/>
<dbReference type="OrthoDB" id="9803444at2"/>
<reference evidence="9 10" key="1">
    <citation type="submission" date="2019-05" db="EMBL/GenBank/DDBJ databases">
        <authorList>
            <person name="Zhou X."/>
        </authorList>
    </citation>
    <scope>NUCLEOTIDE SEQUENCE [LARGE SCALE GENOMIC DNA]</scope>
    <source>
        <strain evidence="9 10">DSM 432</strain>
    </source>
</reference>
<evidence type="ECO:0000256" key="1">
    <source>
        <dbReference type="ARBA" id="ARBA00004651"/>
    </source>
</evidence>
<protein>
    <submittedName>
        <fullName evidence="9">Branched-chain amino acid ABC transporter permease</fullName>
    </submittedName>
</protein>
<dbReference type="PANTHER" id="PTHR34979">
    <property type="entry name" value="INNER MEMBRANE PROTEIN YGAZ"/>
    <property type="match status" value="1"/>
</dbReference>
<dbReference type="GO" id="GO:1903785">
    <property type="term" value="P:L-valine transmembrane transport"/>
    <property type="evidence" value="ECO:0007669"/>
    <property type="project" value="TreeGrafter"/>
</dbReference>
<evidence type="ECO:0000256" key="7">
    <source>
        <dbReference type="ARBA" id="ARBA00023136"/>
    </source>
</evidence>
<evidence type="ECO:0000256" key="4">
    <source>
        <dbReference type="ARBA" id="ARBA00022475"/>
    </source>
</evidence>
<evidence type="ECO:0000256" key="2">
    <source>
        <dbReference type="ARBA" id="ARBA00010735"/>
    </source>
</evidence>
<feature type="transmembrane region" description="Helical" evidence="8">
    <location>
        <begin position="139"/>
        <end position="158"/>
    </location>
</feature>